<proteinExistence type="predicted"/>
<accession>A0A9P8T3J4</accession>
<gene>
    <name evidence="1" type="ORF">OGATHE_003783</name>
</gene>
<dbReference type="EMBL" id="JAEUBD010001178">
    <property type="protein sequence ID" value="KAH3664968.1"/>
    <property type="molecule type" value="Genomic_DNA"/>
</dbReference>
<evidence type="ECO:0000313" key="2">
    <source>
        <dbReference type="Proteomes" id="UP000788993"/>
    </source>
</evidence>
<reference evidence="1" key="2">
    <citation type="submission" date="2021-01" db="EMBL/GenBank/DDBJ databases">
        <authorList>
            <person name="Schikora-Tamarit M.A."/>
        </authorList>
    </citation>
    <scope>NUCLEOTIDE SEQUENCE</scope>
    <source>
        <strain evidence="1">NCAIM Y.01608</strain>
    </source>
</reference>
<reference evidence="1" key="1">
    <citation type="journal article" date="2021" name="Open Biol.">
        <title>Shared evolutionary footprints suggest mitochondrial oxidative damage underlies multiple complex I losses in fungi.</title>
        <authorList>
            <person name="Schikora-Tamarit M.A."/>
            <person name="Marcet-Houben M."/>
            <person name="Nosek J."/>
            <person name="Gabaldon T."/>
        </authorList>
    </citation>
    <scope>NUCLEOTIDE SEQUENCE</scope>
    <source>
        <strain evidence="1">NCAIM Y.01608</strain>
    </source>
</reference>
<organism evidence="1 2">
    <name type="scientific">Ogataea polymorpha</name>
    <dbReference type="NCBI Taxonomy" id="460523"/>
    <lineage>
        <taxon>Eukaryota</taxon>
        <taxon>Fungi</taxon>
        <taxon>Dikarya</taxon>
        <taxon>Ascomycota</taxon>
        <taxon>Saccharomycotina</taxon>
        <taxon>Pichiomycetes</taxon>
        <taxon>Pichiales</taxon>
        <taxon>Pichiaceae</taxon>
        <taxon>Ogataea</taxon>
    </lineage>
</organism>
<protein>
    <submittedName>
        <fullName evidence="1">Uncharacterized protein</fullName>
    </submittedName>
</protein>
<sequence>MVDISDVRRLVLGATIDDWWLRARCVAVRPSDEKPVNGTNCSGGSGKNSSRLDEMLKYSSDERFQISGVRKLMLLRCKSSFSMAGSIDTNEHDVSLSLEKSTILSLVITWSNLTSVTGLILSSTSNKFAALLLNTEMLFPVARITSRAGKFFSASIESNLLNRMSILISVLSCRKNDGRSLDSLLAASCKTSRFTRLATESGISEMLLYERSSRFRPAILVSGSGMFLSLFDDRFKLCRLCNSANDAGSVEMRLQARFSVVRVVIFEISGGISLI</sequence>
<dbReference type="AlphaFoldDB" id="A0A9P8T3J4"/>
<name>A0A9P8T3J4_9ASCO</name>
<dbReference type="Proteomes" id="UP000788993">
    <property type="component" value="Unassembled WGS sequence"/>
</dbReference>
<evidence type="ECO:0000313" key="1">
    <source>
        <dbReference type="EMBL" id="KAH3664968.1"/>
    </source>
</evidence>
<keyword evidence="2" id="KW-1185">Reference proteome</keyword>
<comment type="caution">
    <text evidence="1">The sequence shown here is derived from an EMBL/GenBank/DDBJ whole genome shotgun (WGS) entry which is preliminary data.</text>
</comment>